<accession>A0A9W8MP55</accession>
<evidence type="ECO:0000313" key="3">
    <source>
        <dbReference type="EMBL" id="KAJ3478933.1"/>
    </source>
</evidence>
<comment type="caution">
    <text evidence="3">The sequence shown here is derived from an EMBL/GenBank/DDBJ whole genome shotgun (WGS) entry which is preliminary data.</text>
</comment>
<reference evidence="3" key="1">
    <citation type="submission" date="2022-07" db="EMBL/GenBank/DDBJ databases">
        <title>Genome Sequence of Agrocybe chaxingu.</title>
        <authorList>
            <person name="Buettner E."/>
        </authorList>
    </citation>
    <scope>NUCLEOTIDE SEQUENCE</scope>
    <source>
        <strain evidence="3">MP-N11</strain>
    </source>
</reference>
<keyword evidence="4" id="KW-1185">Reference proteome</keyword>
<proteinExistence type="predicted"/>
<feature type="region of interest" description="Disordered" evidence="2">
    <location>
        <begin position="143"/>
        <end position="212"/>
    </location>
</feature>
<sequence>MTMNRDLEELARVAKNAQELRTRSSMSLGGGRNKIDLGDPSKWSLSDSPQFGQVMKLYEKDLEYLDTEREKQRQKLKEIQSDMLKAGTRKEEIARFNRAKDDKEFAKMLRARTLGPEHSETQTQLRKSIRTIRDRVQKLEKRLQDDKKKLSQAQSCKPAFRSESLPTFTRNRLNSLPERRPLIQLIAPTEISSSQSTSNQNRSPGWPHALGS</sequence>
<evidence type="ECO:0000256" key="2">
    <source>
        <dbReference type="SAM" id="MobiDB-lite"/>
    </source>
</evidence>
<gene>
    <name evidence="3" type="ORF">NLJ89_g12357</name>
</gene>
<evidence type="ECO:0000256" key="1">
    <source>
        <dbReference type="SAM" id="Coils"/>
    </source>
</evidence>
<feature type="coiled-coil region" evidence="1">
    <location>
        <begin position="55"/>
        <end position="82"/>
    </location>
</feature>
<protein>
    <submittedName>
        <fullName evidence="3">Uncharacterized protein</fullName>
    </submittedName>
</protein>
<feature type="compositionally biased region" description="Polar residues" evidence="2">
    <location>
        <begin position="164"/>
        <end position="174"/>
    </location>
</feature>
<dbReference type="OrthoDB" id="248320at2759"/>
<feature type="compositionally biased region" description="Low complexity" evidence="2">
    <location>
        <begin position="192"/>
        <end position="203"/>
    </location>
</feature>
<name>A0A9W8MP55_9AGAR</name>
<dbReference type="Proteomes" id="UP001148786">
    <property type="component" value="Unassembled WGS sequence"/>
</dbReference>
<organism evidence="3 4">
    <name type="scientific">Agrocybe chaxingu</name>
    <dbReference type="NCBI Taxonomy" id="84603"/>
    <lineage>
        <taxon>Eukaryota</taxon>
        <taxon>Fungi</taxon>
        <taxon>Dikarya</taxon>
        <taxon>Basidiomycota</taxon>
        <taxon>Agaricomycotina</taxon>
        <taxon>Agaricomycetes</taxon>
        <taxon>Agaricomycetidae</taxon>
        <taxon>Agaricales</taxon>
        <taxon>Agaricineae</taxon>
        <taxon>Strophariaceae</taxon>
        <taxon>Agrocybe</taxon>
    </lineage>
</organism>
<evidence type="ECO:0000313" key="4">
    <source>
        <dbReference type="Proteomes" id="UP001148786"/>
    </source>
</evidence>
<dbReference type="AlphaFoldDB" id="A0A9W8MP55"/>
<dbReference type="EMBL" id="JANKHO010004085">
    <property type="protein sequence ID" value="KAJ3478933.1"/>
    <property type="molecule type" value="Genomic_DNA"/>
</dbReference>
<feature type="region of interest" description="Disordered" evidence="2">
    <location>
        <begin position="21"/>
        <end position="43"/>
    </location>
</feature>
<keyword evidence="1" id="KW-0175">Coiled coil</keyword>